<evidence type="ECO:0000313" key="3">
    <source>
        <dbReference type="Proteomes" id="UP000823388"/>
    </source>
</evidence>
<reference evidence="2" key="1">
    <citation type="submission" date="2020-05" db="EMBL/GenBank/DDBJ databases">
        <title>WGS assembly of Panicum virgatum.</title>
        <authorList>
            <person name="Lovell J.T."/>
            <person name="Jenkins J."/>
            <person name="Shu S."/>
            <person name="Juenger T.E."/>
            <person name="Schmutz J."/>
        </authorList>
    </citation>
    <scope>NUCLEOTIDE SEQUENCE</scope>
    <source>
        <strain evidence="2">AP13</strain>
    </source>
</reference>
<accession>A0A8T0UA04</accession>
<dbReference type="Proteomes" id="UP000823388">
    <property type="component" value="Chromosome 3N"/>
</dbReference>
<organism evidence="2 3">
    <name type="scientific">Panicum virgatum</name>
    <name type="common">Blackwell switchgrass</name>
    <dbReference type="NCBI Taxonomy" id="38727"/>
    <lineage>
        <taxon>Eukaryota</taxon>
        <taxon>Viridiplantae</taxon>
        <taxon>Streptophyta</taxon>
        <taxon>Embryophyta</taxon>
        <taxon>Tracheophyta</taxon>
        <taxon>Spermatophyta</taxon>
        <taxon>Magnoliopsida</taxon>
        <taxon>Liliopsida</taxon>
        <taxon>Poales</taxon>
        <taxon>Poaceae</taxon>
        <taxon>PACMAD clade</taxon>
        <taxon>Panicoideae</taxon>
        <taxon>Panicodae</taxon>
        <taxon>Paniceae</taxon>
        <taxon>Panicinae</taxon>
        <taxon>Panicum</taxon>
        <taxon>Panicum sect. Hiantes</taxon>
    </lineage>
</organism>
<feature type="compositionally biased region" description="Polar residues" evidence="1">
    <location>
        <begin position="134"/>
        <end position="161"/>
    </location>
</feature>
<dbReference type="EMBL" id="CM029042">
    <property type="protein sequence ID" value="KAG2617159.1"/>
    <property type="molecule type" value="Genomic_DNA"/>
</dbReference>
<protein>
    <submittedName>
        <fullName evidence="2">Uncharacterized protein</fullName>
    </submittedName>
</protein>
<sequence>MWVTRVQPWVDGWDQTEENVALATPAHTEASYRAYLSWYQPQTRCRLIYADMQPQPHVATAQDGYARYRDEALAGAFEMCRLMDVDARANLMRIRAGSMMDRNEQESAWTRVSQRTHSMLEAFGSRTSYDDSYGSSQASTSFPCGPTQQQSSQAPYWSQQHYPGDAHPPYQPHGGTQFSTMAPAAGMSFQPTQAPPRPFVI</sequence>
<gene>
    <name evidence="2" type="ORF">PVAP13_3NG178835</name>
</gene>
<keyword evidence="3" id="KW-1185">Reference proteome</keyword>
<evidence type="ECO:0000256" key="1">
    <source>
        <dbReference type="SAM" id="MobiDB-lite"/>
    </source>
</evidence>
<proteinExistence type="predicted"/>
<feature type="region of interest" description="Disordered" evidence="1">
    <location>
        <begin position="134"/>
        <end position="170"/>
    </location>
</feature>
<dbReference type="AlphaFoldDB" id="A0A8T0UA04"/>
<evidence type="ECO:0000313" key="2">
    <source>
        <dbReference type="EMBL" id="KAG2617159.1"/>
    </source>
</evidence>
<name>A0A8T0UA04_PANVG</name>
<comment type="caution">
    <text evidence="2">The sequence shown here is derived from an EMBL/GenBank/DDBJ whole genome shotgun (WGS) entry which is preliminary data.</text>
</comment>